<feature type="compositionally biased region" description="Basic residues" evidence="1">
    <location>
        <begin position="39"/>
        <end position="49"/>
    </location>
</feature>
<evidence type="ECO:0000256" key="2">
    <source>
        <dbReference type="SAM" id="Phobius"/>
    </source>
</evidence>
<dbReference type="Proteomes" id="UP000272025">
    <property type="component" value="Unassembled WGS sequence"/>
</dbReference>
<name>A0A3N2Q9D6_SODAK</name>
<accession>A0A3N2Q9D6</accession>
<reference evidence="3 4" key="1">
    <citation type="journal article" date="2018" name="Mol. Ecol.">
        <title>The obligate alkalophilic soda-lake fungus Sodiomyces alkalinus has shifted to a protein diet.</title>
        <authorList>
            <person name="Grum-Grzhimaylo A.A."/>
            <person name="Falkoski D.L."/>
            <person name="van den Heuvel J."/>
            <person name="Valero-Jimenez C.A."/>
            <person name="Min B."/>
            <person name="Choi I.G."/>
            <person name="Lipzen A."/>
            <person name="Daum C.G."/>
            <person name="Aanen D.K."/>
            <person name="Tsang A."/>
            <person name="Henrissat B."/>
            <person name="Bilanenko E.N."/>
            <person name="de Vries R.P."/>
            <person name="van Kan J.A.L."/>
            <person name="Grigoriev I.V."/>
            <person name="Debets A.J.M."/>
        </authorList>
    </citation>
    <scope>NUCLEOTIDE SEQUENCE [LARGE SCALE GENOMIC DNA]</scope>
    <source>
        <strain evidence="3 4">F11</strain>
    </source>
</reference>
<protein>
    <submittedName>
        <fullName evidence="3">Uncharacterized protein</fullName>
    </submittedName>
</protein>
<keyword evidence="2" id="KW-0472">Membrane</keyword>
<feature type="transmembrane region" description="Helical" evidence="2">
    <location>
        <begin position="129"/>
        <end position="152"/>
    </location>
</feature>
<evidence type="ECO:0000313" key="4">
    <source>
        <dbReference type="Proteomes" id="UP000272025"/>
    </source>
</evidence>
<dbReference type="GeneID" id="39583318"/>
<dbReference type="EMBL" id="ML119051">
    <property type="protein sequence ID" value="ROT43373.1"/>
    <property type="molecule type" value="Genomic_DNA"/>
</dbReference>
<keyword evidence="2" id="KW-1133">Transmembrane helix</keyword>
<dbReference type="AlphaFoldDB" id="A0A3N2Q9D6"/>
<evidence type="ECO:0000313" key="3">
    <source>
        <dbReference type="EMBL" id="ROT43373.1"/>
    </source>
</evidence>
<organism evidence="3 4">
    <name type="scientific">Sodiomyces alkalinus (strain CBS 110278 / VKM F-3762 / F11)</name>
    <name type="common">Alkaliphilic filamentous fungus</name>
    <dbReference type="NCBI Taxonomy" id="1314773"/>
    <lineage>
        <taxon>Eukaryota</taxon>
        <taxon>Fungi</taxon>
        <taxon>Dikarya</taxon>
        <taxon>Ascomycota</taxon>
        <taxon>Pezizomycotina</taxon>
        <taxon>Sordariomycetes</taxon>
        <taxon>Hypocreomycetidae</taxon>
        <taxon>Glomerellales</taxon>
        <taxon>Plectosphaerellaceae</taxon>
        <taxon>Sodiomyces</taxon>
    </lineage>
</organism>
<evidence type="ECO:0000256" key="1">
    <source>
        <dbReference type="SAM" id="MobiDB-lite"/>
    </source>
</evidence>
<dbReference type="RefSeq" id="XP_028471179.1">
    <property type="nucleotide sequence ID" value="XM_028614841.1"/>
</dbReference>
<proteinExistence type="predicted"/>
<keyword evidence="4" id="KW-1185">Reference proteome</keyword>
<feature type="region of interest" description="Disordered" evidence="1">
    <location>
        <begin position="1"/>
        <end position="49"/>
    </location>
</feature>
<keyword evidence="2" id="KW-0812">Transmembrane</keyword>
<feature type="compositionally biased region" description="Basic residues" evidence="1">
    <location>
        <begin position="17"/>
        <end position="32"/>
    </location>
</feature>
<sequence length="187" mass="21640">MPVHLGTAHPSTGLPCHNKRIRRTGTCRHRRRQPDGQQRRHMARTHNHTARRPNRVFHSRSMGFQVPTTRTTRAAEPLLAIRAPSIPSQRALNITDRTMDRHTEKAVTVSSKQWERLDQCHLLADGLTLLPALIVFFSFFSFLFFLPFFFFFSSHWLAPSTHHIYCGGRVSRLLLYAPLVNYVLTIM</sequence>
<gene>
    <name evidence="3" type="ORF">SODALDRAFT_37676</name>
</gene>